<dbReference type="NCBIfam" id="TIGR01496">
    <property type="entry name" value="DHPS"/>
    <property type="match status" value="1"/>
</dbReference>
<dbReference type="InterPro" id="IPR011005">
    <property type="entry name" value="Dihydropteroate_synth-like_sf"/>
</dbReference>
<keyword evidence="7" id="KW-0460">Magnesium</keyword>
<dbReference type="Pfam" id="PF00809">
    <property type="entry name" value="Pterin_bind"/>
    <property type="match status" value="1"/>
</dbReference>
<evidence type="ECO:0000259" key="9">
    <source>
        <dbReference type="PROSITE" id="PS50972"/>
    </source>
</evidence>
<sequence length="337" mass="34893">MRDWIEPLGLVTGPAVSNSGLPLQGGPLRFLLARRSGVVMPAEAVPEPWRGRLTTRPPDFAGLPDPGRPLVMGIVNVTPDSFSGDGLAADQARAIAQGEAMREAGADILDIGGESTRPGAEPVPPEEEMRRILPVIRALALIAPVSVDTRNAATMAAALVAGARIVNDVTALRHDPEALRVVAEAAAPVILMHMPTTDPRSMQAHTGYRDAALEVAGFLADRVEALEAAGIPRVRIAVDPGIGFGKTLAGNLALVDRLPLLAGIGCPILLGASRKGFLGRIAGVPEAGRRLAPSLAVALAGAGRGAAILRVHDVAETVQALRVWQASLSGDMPPAGR</sequence>
<evidence type="ECO:0000256" key="8">
    <source>
        <dbReference type="ARBA" id="ARBA00022909"/>
    </source>
</evidence>
<proteinExistence type="predicted"/>
<comment type="pathway">
    <text evidence="3">Cofactor biosynthesis; tetrahydrofolate biosynthesis; 7,8-dihydrofolate from 2-amino-4-hydroxy-6-hydroxymethyl-7,8-dihydropteridine diphosphate and 4-aminobenzoate: step 1/2.</text>
</comment>
<feature type="domain" description="Pterin-binding" evidence="9">
    <location>
        <begin position="69"/>
        <end position="322"/>
    </location>
</feature>
<evidence type="ECO:0000256" key="2">
    <source>
        <dbReference type="ARBA" id="ARBA00001946"/>
    </source>
</evidence>
<accession>A0ABS1V8L2</accession>
<dbReference type="InterPro" id="IPR006390">
    <property type="entry name" value="DHP_synth_dom"/>
</dbReference>
<keyword evidence="6" id="KW-0479">Metal-binding</keyword>
<dbReference type="CDD" id="cd00739">
    <property type="entry name" value="DHPS"/>
    <property type="match status" value="1"/>
</dbReference>
<dbReference type="EC" id="2.5.1.15" evidence="4"/>
<evidence type="ECO:0000256" key="6">
    <source>
        <dbReference type="ARBA" id="ARBA00022723"/>
    </source>
</evidence>
<dbReference type="GO" id="GO:0004156">
    <property type="term" value="F:dihydropteroate synthase activity"/>
    <property type="evidence" value="ECO:0007669"/>
    <property type="project" value="UniProtKB-EC"/>
</dbReference>
<dbReference type="SUPFAM" id="SSF51717">
    <property type="entry name" value="Dihydropteroate synthetase-like"/>
    <property type="match status" value="1"/>
</dbReference>
<evidence type="ECO:0000256" key="5">
    <source>
        <dbReference type="ARBA" id="ARBA00022679"/>
    </source>
</evidence>
<evidence type="ECO:0000313" key="10">
    <source>
        <dbReference type="EMBL" id="MBL6456683.1"/>
    </source>
</evidence>
<keyword evidence="11" id="KW-1185">Reference proteome</keyword>
<dbReference type="PANTHER" id="PTHR20941">
    <property type="entry name" value="FOLATE SYNTHESIS PROTEINS"/>
    <property type="match status" value="1"/>
</dbReference>
<dbReference type="InterPro" id="IPR045031">
    <property type="entry name" value="DHP_synth-like"/>
</dbReference>
<dbReference type="Gene3D" id="3.20.20.20">
    <property type="entry name" value="Dihydropteroate synthase-like"/>
    <property type="match status" value="1"/>
</dbReference>
<evidence type="ECO:0000256" key="3">
    <source>
        <dbReference type="ARBA" id="ARBA00004763"/>
    </source>
</evidence>
<evidence type="ECO:0000256" key="1">
    <source>
        <dbReference type="ARBA" id="ARBA00000012"/>
    </source>
</evidence>
<dbReference type="PROSITE" id="PS00793">
    <property type="entry name" value="DHPS_2"/>
    <property type="match status" value="1"/>
</dbReference>
<dbReference type="EMBL" id="JAEUXJ010000005">
    <property type="protein sequence ID" value="MBL6456683.1"/>
    <property type="molecule type" value="Genomic_DNA"/>
</dbReference>
<comment type="cofactor">
    <cofactor evidence="2">
        <name>Mg(2+)</name>
        <dbReference type="ChEBI" id="CHEBI:18420"/>
    </cofactor>
</comment>
<dbReference type="Proteomes" id="UP000606490">
    <property type="component" value="Unassembled WGS sequence"/>
</dbReference>
<evidence type="ECO:0000256" key="4">
    <source>
        <dbReference type="ARBA" id="ARBA00012458"/>
    </source>
</evidence>
<protein>
    <recommendedName>
        <fullName evidence="4">dihydropteroate synthase</fullName>
        <ecNumber evidence="4">2.5.1.15</ecNumber>
    </recommendedName>
</protein>
<dbReference type="PANTHER" id="PTHR20941:SF1">
    <property type="entry name" value="FOLIC ACID SYNTHESIS PROTEIN FOL1"/>
    <property type="match status" value="1"/>
</dbReference>
<dbReference type="RefSeq" id="WP_202826400.1">
    <property type="nucleotide sequence ID" value="NZ_JAEUXJ010000005.1"/>
</dbReference>
<keyword evidence="5 10" id="KW-0808">Transferase</keyword>
<evidence type="ECO:0000313" key="11">
    <source>
        <dbReference type="Proteomes" id="UP000606490"/>
    </source>
</evidence>
<organism evidence="10 11">
    <name type="scientific">Belnapia mucosa</name>
    <dbReference type="NCBI Taxonomy" id="2804532"/>
    <lineage>
        <taxon>Bacteria</taxon>
        <taxon>Pseudomonadati</taxon>
        <taxon>Pseudomonadota</taxon>
        <taxon>Alphaproteobacteria</taxon>
        <taxon>Acetobacterales</taxon>
        <taxon>Roseomonadaceae</taxon>
        <taxon>Belnapia</taxon>
    </lineage>
</organism>
<evidence type="ECO:0000256" key="7">
    <source>
        <dbReference type="ARBA" id="ARBA00022842"/>
    </source>
</evidence>
<dbReference type="PROSITE" id="PS50972">
    <property type="entry name" value="PTERIN_BINDING"/>
    <property type="match status" value="1"/>
</dbReference>
<keyword evidence="8" id="KW-0289">Folate biosynthesis</keyword>
<reference evidence="10 11" key="1">
    <citation type="submission" date="2021-01" db="EMBL/GenBank/DDBJ databases">
        <title>Belnapia mucosa sp. nov. and Belnapia arida sp. nov., isolated from the Tabernas Desert (Almeria, Spain).</title>
        <authorList>
            <person name="Molina-Menor E."/>
            <person name="Vidal-Verdu A."/>
            <person name="Calonge A."/>
            <person name="Satari L."/>
            <person name="Pereto Magraner J."/>
            <person name="Porcar Miralles M."/>
        </authorList>
    </citation>
    <scope>NUCLEOTIDE SEQUENCE [LARGE SCALE GENOMIC DNA]</scope>
    <source>
        <strain evidence="10 11">T6</strain>
    </source>
</reference>
<comment type="catalytic activity">
    <reaction evidence="1">
        <text>(7,8-dihydropterin-6-yl)methyl diphosphate + 4-aminobenzoate = 7,8-dihydropteroate + diphosphate</text>
        <dbReference type="Rhea" id="RHEA:19949"/>
        <dbReference type="ChEBI" id="CHEBI:17836"/>
        <dbReference type="ChEBI" id="CHEBI:17839"/>
        <dbReference type="ChEBI" id="CHEBI:33019"/>
        <dbReference type="ChEBI" id="CHEBI:72950"/>
        <dbReference type="EC" id="2.5.1.15"/>
    </reaction>
</comment>
<name>A0ABS1V8L2_9PROT</name>
<dbReference type="InterPro" id="IPR000489">
    <property type="entry name" value="Pterin-binding_dom"/>
</dbReference>
<gene>
    <name evidence="10" type="primary">folP</name>
    <name evidence="10" type="ORF">JMJ55_15210</name>
</gene>
<comment type="caution">
    <text evidence="10">The sequence shown here is derived from an EMBL/GenBank/DDBJ whole genome shotgun (WGS) entry which is preliminary data.</text>
</comment>